<feature type="compositionally biased region" description="Pro residues" evidence="1">
    <location>
        <begin position="98"/>
        <end position="114"/>
    </location>
</feature>
<proteinExistence type="predicted"/>
<evidence type="ECO:0000256" key="1">
    <source>
        <dbReference type="SAM" id="MobiDB-lite"/>
    </source>
</evidence>
<dbReference type="InterPro" id="IPR026896">
    <property type="entry name" value="CSTF_C"/>
</dbReference>
<name>A0ABQ0LFI5_MYCCL</name>
<gene>
    <name evidence="3" type="ORF">MCHLO_07181</name>
</gene>
<dbReference type="Proteomes" id="UP000815677">
    <property type="component" value="Unassembled WGS sequence"/>
</dbReference>
<dbReference type="Pfam" id="PF14304">
    <property type="entry name" value="CSTF_C"/>
    <property type="match status" value="1"/>
</dbReference>
<evidence type="ECO:0000313" key="3">
    <source>
        <dbReference type="EMBL" id="GAT49896.1"/>
    </source>
</evidence>
<dbReference type="EMBL" id="DF846039">
    <property type="protein sequence ID" value="GAT49896.1"/>
    <property type="molecule type" value="Genomic_DNA"/>
</dbReference>
<organism evidence="3 4">
    <name type="scientific">Mycena chlorophos</name>
    <name type="common">Agaric fungus</name>
    <name type="synonym">Agaricus chlorophos</name>
    <dbReference type="NCBI Taxonomy" id="658473"/>
    <lineage>
        <taxon>Eukaryota</taxon>
        <taxon>Fungi</taxon>
        <taxon>Dikarya</taxon>
        <taxon>Basidiomycota</taxon>
        <taxon>Agaricomycotina</taxon>
        <taxon>Agaricomycetes</taxon>
        <taxon>Agaricomycetidae</taxon>
        <taxon>Agaricales</taxon>
        <taxon>Marasmiineae</taxon>
        <taxon>Mycenaceae</taxon>
        <taxon>Mycena</taxon>
    </lineage>
</organism>
<feature type="domain" description="Transcription termination and cleavage factor C-terminal" evidence="2">
    <location>
        <begin position="126"/>
        <end position="156"/>
    </location>
</feature>
<evidence type="ECO:0000313" key="4">
    <source>
        <dbReference type="Proteomes" id="UP000815677"/>
    </source>
</evidence>
<dbReference type="InterPro" id="IPR038192">
    <property type="entry name" value="CSTF_C_sf"/>
</dbReference>
<accession>A0ABQ0LFI5</accession>
<sequence length="162" mass="17016">MVSMNAIDVEVFQVHICASLSTGSSKYRQKTLAAHTGAAASVPAPPPLSAIPPHMQPSSRTSTPPVQPPYHQNYGGYPSHTPTPPNAGGYPGYSGYNTPPPPPAPQQAAPPPAIPESMLAGMSEDQRRMLMAVVAMTPEQINALSPGDRANIMQLRATVGLR</sequence>
<dbReference type="Gene3D" id="1.10.20.70">
    <property type="entry name" value="Transcription termination and cleavage factor, C-terminal domain"/>
    <property type="match status" value="1"/>
</dbReference>
<protein>
    <recommendedName>
        <fullName evidence="2">Transcription termination and cleavage factor C-terminal domain-containing protein</fullName>
    </recommendedName>
</protein>
<feature type="region of interest" description="Disordered" evidence="1">
    <location>
        <begin position="38"/>
        <end position="117"/>
    </location>
</feature>
<reference evidence="3" key="1">
    <citation type="submission" date="2014-09" db="EMBL/GenBank/DDBJ databases">
        <title>Genome sequence of the luminous mushroom Mycena chlorophos for searching fungal bioluminescence genes.</title>
        <authorList>
            <person name="Tanaka Y."/>
            <person name="Kasuga D."/>
            <person name="Oba Y."/>
            <person name="Hase S."/>
            <person name="Sato K."/>
            <person name="Oba Y."/>
            <person name="Sakakibara Y."/>
        </authorList>
    </citation>
    <scope>NUCLEOTIDE SEQUENCE</scope>
</reference>
<keyword evidence="4" id="KW-1185">Reference proteome</keyword>
<evidence type="ECO:0000259" key="2">
    <source>
        <dbReference type="Pfam" id="PF14304"/>
    </source>
</evidence>